<keyword evidence="3" id="KW-1185">Reference proteome</keyword>
<proteinExistence type="predicted"/>
<dbReference type="Gene3D" id="1.10.287.110">
    <property type="entry name" value="DnaJ domain"/>
    <property type="match status" value="1"/>
</dbReference>
<dbReference type="EMBL" id="GL377567">
    <property type="protein sequence ID" value="EFJ36336.1"/>
    <property type="molecule type" value="Genomic_DNA"/>
</dbReference>
<evidence type="ECO:0000313" key="2">
    <source>
        <dbReference type="EMBL" id="EFJ36336.1"/>
    </source>
</evidence>
<dbReference type="AlphaFoldDB" id="D8QUR5"/>
<protein>
    <recommendedName>
        <fullName evidence="1">J domain-containing protein</fullName>
    </recommendedName>
</protein>
<dbReference type="PANTHER" id="PTHR44743:SF10">
    <property type="entry name" value="J DOMAIN-CONTAINING PROTEIN"/>
    <property type="match status" value="1"/>
</dbReference>
<dbReference type="HOGENOM" id="CLU_017633_18_1_1"/>
<dbReference type="Proteomes" id="UP000001514">
    <property type="component" value="Unassembled WGS sequence"/>
</dbReference>
<dbReference type="InterPro" id="IPR001623">
    <property type="entry name" value="DnaJ_domain"/>
</dbReference>
<dbReference type="OMA" id="CHREQVP"/>
<name>D8QUR5_SELML</name>
<sequence length="82" mass="9428">MEKRKEDPYTVLGVQKSSSSSEIRSAYRKLAMKWHPDKQHSLEDQAKAKFQGIQEAYSVLSDDKKRVLYDSGLYDEGDDEVS</sequence>
<dbReference type="PROSITE" id="PS50076">
    <property type="entry name" value="DNAJ_2"/>
    <property type="match status" value="1"/>
</dbReference>
<dbReference type="PROSITE" id="PS00636">
    <property type="entry name" value="DNAJ_1"/>
    <property type="match status" value="1"/>
</dbReference>
<dbReference type="PRINTS" id="PR00625">
    <property type="entry name" value="JDOMAIN"/>
</dbReference>
<dbReference type="PANTHER" id="PTHR44743">
    <property type="entry name" value="PUTATIVE, EXPRESSED-RELATED"/>
    <property type="match status" value="1"/>
</dbReference>
<gene>
    <name evidence="2" type="ORF">SELMODRAFT_79323</name>
</gene>
<dbReference type="STRING" id="88036.D8QUR5"/>
<feature type="domain" description="J" evidence="1">
    <location>
        <begin position="7"/>
        <end position="73"/>
    </location>
</feature>
<dbReference type="KEGG" id="smo:SELMODRAFT_79323"/>
<organism evidence="3">
    <name type="scientific">Selaginella moellendorffii</name>
    <name type="common">Spikemoss</name>
    <dbReference type="NCBI Taxonomy" id="88036"/>
    <lineage>
        <taxon>Eukaryota</taxon>
        <taxon>Viridiplantae</taxon>
        <taxon>Streptophyta</taxon>
        <taxon>Embryophyta</taxon>
        <taxon>Tracheophyta</taxon>
        <taxon>Lycopodiopsida</taxon>
        <taxon>Selaginellales</taxon>
        <taxon>Selaginellaceae</taxon>
        <taxon>Selaginella</taxon>
    </lineage>
</organism>
<reference evidence="2 3" key="1">
    <citation type="journal article" date="2011" name="Science">
        <title>The Selaginella genome identifies genetic changes associated with the evolution of vascular plants.</title>
        <authorList>
            <person name="Banks J.A."/>
            <person name="Nishiyama T."/>
            <person name="Hasebe M."/>
            <person name="Bowman J.L."/>
            <person name="Gribskov M."/>
            <person name="dePamphilis C."/>
            <person name="Albert V.A."/>
            <person name="Aono N."/>
            <person name="Aoyama T."/>
            <person name="Ambrose B.A."/>
            <person name="Ashton N.W."/>
            <person name="Axtell M.J."/>
            <person name="Barker E."/>
            <person name="Barker M.S."/>
            <person name="Bennetzen J.L."/>
            <person name="Bonawitz N.D."/>
            <person name="Chapple C."/>
            <person name="Cheng C."/>
            <person name="Correa L.G."/>
            <person name="Dacre M."/>
            <person name="DeBarry J."/>
            <person name="Dreyer I."/>
            <person name="Elias M."/>
            <person name="Engstrom E.M."/>
            <person name="Estelle M."/>
            <person name="Feng L."/>
            <person name="Finet C."/>
            <person name="Floyd S.K."/>
            <person name="Frommer W.B."/>
            <person name="Fujita T."/>
            <person name="Gramzow L."/>
            <person name="Gutensohn M."/>
            <person name="Harholt J."/>
            <person name="Hattori M."/>
            <person name="Heyl A."/>
            <person name="Hirai T."/>
            <person name="Hiwatashi Y."/>
            <person name="Ishikawa M."/>
            <person name="Iwata M."/>
            <person name="Karol K.G."/>
            <person name="Koehler B."/>
            <person name="Kolukisaoglu U."/>
            <person name="Kubo M."/>
            <person name="Kurata T."/>
            <person name="Lalonde S."/>
            <person name="Li K."/>
            <person name="Li Y."/>
            <person name="Litt A."/>
            <person name="Lyons E."/>
            <person name="Manning G."/>
            <person name="Maruyama T."/>
            <person name="Michael T.P."/>
            <person name="Mikami K."/>
            <person name="Miyazaki S."/>
            <person name="Morinaga S."/>
            <person name="Murata T."/>
            <person name="Mueller-Roeber B."/>
            <person name="Nelson D.R."/>
            <person name="Obara M."/>
            <person name="Oguri Y."/>
            <person name="Olmstead R.G."/>
            <person name="Onodera N."/>
            <person name="Petersen B.L."/>
            <person name="Pils B."/>
            <person name="Prigge M."/>
            <person name="Rensing S.A."/>
            <person name="Riano-Pachon D.M."/>
            <person name="Roberts A.W."/>
            <person name="Sato Y."/>
            <person name="Scheller H.V."/>
            <person name="Schulz B."/>
            <person name="Schulz C."/>
            <person name="Shakirov E.V."/>
            <person name="Shibagaki N."/>
            <person name="Shinohara N."/>
            <person name="Shippen D.E."/>
            <person name="Soerensen I."/>
            <person name="Sotooka R."/>
            <person name="Sugimoto N."/>
            <person name="Sugita M."/>
            <person name="Sumikawa N."/>
            <person name="Tanurdzic M."/>
            <person name="Theissen G."/>
            <person name="Ulvskov P."/>
            <person name="Wakazuki S."/>
            <person name="Weng J.K."/>
            <person name="Willats W.W."/>
            <person name="Wipf D."/>
            <person name="Wolf P.G."/>
            <person name="Yang L."/>
            <person name="Zimmer A.D."/>
            <person name="Zhu Q."/>
            <person name="Mitros T."/>
            <person name="Hellsten U."/>
            <person name="Loque D."/>
            <person name="Otillar R."/>
            <person name="Salamov A."/>
            <person name="Schmutz J."/>
            <person name="Shapiro H."/>
            <person name="Lindquist E."/>
            <person name="Lucas S."/>
            <person name="Rokhsar D."/>
            <person name="Grigoriev I.V."/>
        </authorList>
    </citation>
    <scope>NUCLEOTIDE SEQUENCE [LARGE SCALE GENOMIC DNA]</scope>
</reference>
<dbReference type="InterPro" id="IPR036869">
    <property type="entry name" value="J_dom_sf"/>
</dbReference>
<dbReference type="CDD" id="cd06257">
    <property type="entry name" value="DnaJ"/>
    <property type="match status" value="1"/>
</dbReference>
<dbReference type="eggNOG" id="KOG0714">
    <property type="taxonomic scope" value="Eukaryota"/>
</dbReference>
<dbReference type="Gramene" id="EFJ36336">
    <property type="protein sequence ID" value="EFJ36336"/>
    <property type="gene ID" value="SELMODRAFT_79323"/>
</dbReference>
<dbReference type="InterPro" id="IPR018253">
    <property type="entry name" value="DnaJ_domain_CS"/>
</dbReference>
<evidence type="ECO:0000259" key="1">
    <source>
        <dbReference type="PROSITE" id="PS50076"/>
    </source>
</evidence>
<dbReference type="SMART" id="SM00271">
    <property type="entry name" value="DnaJ"/>
    <property type="match status" value="1"/>
</dbReference>
<evidence type="ECO:0000313" key="3">
    <source>
        <dbReference type="Proteomes" id="UP000001514"/>
    </source>
</evidence>
<dbReference type="OrthoDB" id="10250354at2759"/>
<dbReference type="InParanoid" id="D8QUR5"/>
<accession>D8QUR5</accession>
<dbReference type="Pfam" id="PF00226">
    <property type="entry name" value="DnaJ"/>
    <property type="match status" value="1"/>
</dbReference>
<dbReference type="SUPFAM" id="SSF46565">
    <property type="entry name" value="Chaperone J-domain"/>
    <property type="match status" value="1"/>
</dbReference>